<protein>
    <submittedName>
        <fullName evidence="2">Uncharacterized protein</fullName>
    </submittedName>
</protein>
<proteinExistence type="predicted"/>
<dbReference type="AlphaFoldDB" id="A0AAE1NU76"/>
<feature type="compositionally biased region" description="Polar residues" evidence="1">
    <location>
        <begin position="708"/>
        <end position="717"/>
    </location>
</feature>
<keyword evidence="3" id="KW-1185">Reference proteome</keyword>
<feature type="region of interest" description="Disordered" evidence="1">
    <location>
        <begin position="708"/>
        <end position="740"/>
    </location>
</feature>
<sequence>MDLPPDHISFQDILYPSPPSEDLHLFLSSNEYRSPTNSLSSPIYIQDTLNPNQVTSPIFSSSEDFVSALSPTHVPSPDLETNVSLVLSRELSSISFHDSTTTTTTTTSPVSTQDSLLSLKQEPPTFPPSQNSFYSTSTSNLQPVSEIIYCFKQEIPPLLKQETPPLLYQETPPLPKQEETPPLLYQETPPLLYQETPPLLYQETPPLLYQETPPLLYQETPPLLYQETPPLLYQETPPLLKQEETPPLLKQETSPLPKQETPPLLKQETPPLPKQEETPPLLKQETPPLPKQETPPLLKQKETPPLLKQEETPPLLKQETPSPTIVSPSFTPCSAVNNISTTDPNITSPQNSTLSSYSQQHLMKMKLAQKATGAINEFLEYLRQQYNVTSNEKHLIPCKELYIQYKYFCARVNSSIVCIRSISKFLRKLGVLDNGNGNQKTDYVDLRKLVLNYSNTSSPASPLVQTQCASSSQDSTPLSSRLQHKQRIKQEVVEGEKDFMEYLVQFYLVTGRSNDSVSCRGLHTHYKDYCTATNCSIASSNSIDRFVEEMGVRKVVKGYQESVYRGMKSLTVAIPEGCLSALSYLQENQPKEKKVSIVKVQAKAKQEFMNFFEHYYEFTGNPQHRLPCQTVIDECKDYYTANNCRLLSNFSIGKHLGNMGVRATTRMTGMGGQHNSVYLGLKRVDLDEPKTCPPVESLVKLEFCPTTSVQSPSKLSHTQLSSFSPSQMSQSSFTQQDPPSLSTQLFDLSHHTEKVTRKRVVSHKRTLLTYIKKYYQVTKNAQDKVICKLFFKNYKHYCITNKYPVPSTISIGKYLGFLGVRATGRVGGRGCQKPVYVGLKSLSPQERNTSSQLSPLVKPELRSESSQPQSKYFYPNPVSSYNHHSITKQEFLLYQGLRPTPPHSTTSDGMSSGNQGMLTRGKVNGRKQPLVRPDQTPRSSHSKDPRPPVCHSKTKNMVEIRQTVQQEEKEFMEYLVQYFVVTRKSQH</sequence>
<reference evidence="2" key="1">
    <citation type="submission" date="2023-11" db="EMBL/GenBank/DDBJ databases">
        <title>Genome assemblies of two species of porcelain crab, Petrolisthes cinctipes and Petrolisthes manimaculis (Anomura: Porcellanidae).</title>
        <authorList>
            <person name="Angst P."/>
        </authorList>
    </citation>
    <scope>NUCLEOTIDE SEQUENCE</scope>
    <source>
        <strain evidence="2">PB745_02</strain>
        <tissue evidence="2">Gill</tissue>
    </source>
</reference>
<feature type="region of interest" description="Disordered" evidence="1">
    <location>
        <begin position="842"/>
        <end position="874"/>
    </location>
</feature>
<comment type="caution">
    <text evidence="2">The sequence shown here is derived from an EMBL/GenBank/DDBJ whole genome shotgun (WGS) entry which is preliminary data.</text>
</comment>
<gene>
    <name evidence="2" type="ORF">Pmani_031863</name>
</gene>
<feature type="region of interest" description="Disordered" evidence="1">
    <location>
        <begin position="246"/>
        <end position="329"/>
    </location>
</feature>
<feature type="compositionally biased region" description="Polar residues" evidence="1">
    <location>
        <begin position="903"/>
        <end position="917"/>
    </location>
</feature>
<dbReference type="Proteomes" id="UP001292094">
    <property type="component" value="Unassembled WGS sequence"/>
</dbReference>
<feature type="compositionally biased region" description="Low complexity" evidence="1">
    <location>
        <begin position="98"/>
        <end position="112"/>
    </location>
</feature>
<organism evidence="2 3">
    <name type="scientific">Petrolisthes manimaculis</name>
    <dbReference type="NCBI Taxonomy" id="1843537"/>
    <lineage>
        <taxon>Eukaryota</taxon>
        <taxon>Metazoa</taxon>
        <taxon>Ecdysozoa</taxon>
        <taxon>Arthropoda</taxon>
        <taxon>Crustacea</taxon>
        <taxon>Multicrustacea</taxon>
        <taxon>Malacostraca</taxon>
        <taxon>Eumalacostraca</taxon>
        <taxon>Eucarida</taxon>
        <taxon>Decapoda</taxon>
        <taxon>Pleocyemata</taxon>
        <taxon>Anomura</taxon>
        <taxon>Galatheoidea</taxon>
        <taxon>Porcellanidae</taxon>
        <taxon>Petrolisthes</taxon>
    </lineage>
</organism>
<evidence type="ECO:0000313" key="2">
    <source>
        <dbReference type="EMBL" id="KAK4295586.1"/>
    </source>
</evidence>
<feature type="compositionally biased region" description="Polar residues" evidence="1">
    <location>
        <begin position="128"/>
        <end position="137"/>
    </location>
</feature>
<name>A0AAE1NU76_9EUCA</name>
<feature type="compositionally biased region" description="Polar residues" evidence="1">
    <location>
        <begin position="319"/>
        <end position="329"/>
    </location>
</feature>
<feature type="compositionally biased region" description="Low complexity" evidence="1">
    <location>
        <begin position="718"/>
        <end position="736"/>
    </location>
</feature>
<accession>A0AAE1NU76</accession>
<feature type="compositionally biased region" description="Polar residues" evidence="1">
    <location>
        <begin position="842"/>
        <end position="854"/>
    </location>
</feature>
<dbReference type="EMBL" id="JAWZYT010004048">
    <property type="protein sequence ID" value="KAK4295586.1"/>
    <property type="molecule type" value="Genomic_DNA"/>
</dbReference>
<feature type="region of interest" description="Disordered" evidence="1">
    <location>
        <begin position="896"/>
        <end position="953"/>
    </location>
</feature>
<evidence type="ECO:0000256" key="1">
    <source>
        <dbReference type="SAM" id="MobiDB-lite"/>
    </source>
</evidence>
<evidence type="ECO:0000313" key="3">
    <source>
        <dbReference type="Proteomes" id="UP001292094"/>
    </source>
</evidence>
<feature type="region of interest" description="Disordered" evidence="1">
    <location>
        <begin position="98"/>
        <end position="137"/>
    </location>
</feature>